<keyword evidence="9" id="KW-1185">Reference proteome</keyword>
<sequence>MIDPRYKDLIYRTVPLPVLQMALPRVAPGKSPFLPPIIARRAIFIHVPKAAGTSLKIELYGAATGGHRTIGEYMAYDGARTRDFLKFCFVRNPWDRLLSAYSYLKQGQRASMRDKAFAARFLSDTQDINEFVLSLQDRALRRQVMVYDHFRPQSHWICLPGAKTHAMDFIGRFETLEEDTNRVREMLSLPLGGVEKIRPSDHAPYREAYTAQARRIVADLYAQDIALLEYEF</sequence>
<dbReference type="AlphaFoldDB" id="A0A9X1G1D5"/>
<dbReference type="GO" id="GO:0016051">
    <property type="term" value="P:carbohydrate biosynthetic process"/>
    <property type="evidence" value="ECO:0007669"/>
    <property type="project" value="InterPro"/>
</dbReference>
<dbReference type="GO" id="GO:0016020">
    <property type="term" value="C:membrane"/>
    <property type="evidence" value="ECO:0007669"/>
    <property type="project" value="InterPro"/>
</dbReference>
<comment type="caution">
    <text evidence="8">The sequence shown here is derived from an EMBL/GenBank/DDBJ whole genome shotgun (WGS) entry which is preliminary data.</text>
</comment>
<dbReference type="Pfam" id="PF03567">
    <property type="entry name" value="Sulfotransfer_2"/>
    <property type="match status" value="1"/>
</dbReference>
<keyword evidence="5" id="KW-0333">Golgi apparatus</keyword>
<dbReference type="GO" id="GO:0008146">
    <property type="term" value="F:sulfotransferase activity"/>
    <property type="evidence" value="ECO:0007669"/>
    <property type="project" value="InterPro"/>
</dbReference>
<reference evidence="8" key="1">
    <citation type="submission" date="2021-07" db="EMBL/GenBank/DDBJ databases">
        <title>Roseobacter insulae sp. nov., isolated from a tidal flat.</title>
        <authorList>
            <person name="Park S."/>
            <person name="Yoon J.-H."/>
        </authorList>
    </citation>
    <scope>NUCLEOTIDE SEQUENCE</scope>
    <source>
        <strain evidence="8">YSTF-M11</strain>
    </source>
</reference>
<dbReference type="EMBL" id="JAHXDN010000011">
    <property type="protein sequence ID" value="MBW4710783.1"/>
    <property type="molecule type" value="Genomic_DNA"/>
</dbReference>
<evidence type="ECO:0000313" key="8">
    <source>
        <dbReference type="EMBL" id="MBW4710783.1"/>
    </source>
</evidence>
<dbReference type="PANTHER" id="PTHR12137:SF54">
    <property type="entry name" value="CARBOHYDRATE SULFOTRANSFERASE"/>
    <property type="match status" value="1"/>
</dbReference>
<accession>A0A9X1G1D5</accession>
<evidence type="ECO:0000256" key="6">
    <source>
        <dbReference type="ARBA" id="ARBA00023136"/>
    </source>
</evidence>
<keyword evidence="3" id="KW-0812">Transmembrane</keyword>
<evidence type="ECO:0000313" key="9">
    <source>
        <dbReference type="Proteomes" id="UP001138661"/>
    </source>
</evidence>
<keyword evidence="6" id="KW-0472">Membrane</keyword>
<keyword evidence="2" id="KW-0808">Transferase</keyword>
<name>A0A9X1G1D5_9RHOB</name>
<evidence type="ECO:0000256" key="4">
    <source>
        <dbReference type="ARBA" id="ARBA00022989"/>
    </source>
</evidence>
<evidence type="ECO:0000256" key="2">
    <source>
        <dbReference type="ARBA" id="ARBA00022679"/>
    </source>
</evidence>
<comment type="subcellular location">
    <subcellularLocation>
        <location evidence="1">Golgi apparatus membrane</location>
        <topology evidence="1">Single-pass type II membrane protein</topology>
    </subcellularLocation>
</comment>
<gene>
    <name evidence="8" type="ORF">KX928_23580</name>
</gene>
<keyword evidence="7" id="KW-0325">Glycoprotein</keyword>
<evidence type="ECO:0000256" key="1">
    <source>
        <dbReference type="ARBA" id="ARBA00004323"/>
    </source>
</evidence>
<organism evidence="8 9">
    <name type="scientific">Roseobacter insulae</name>
    <dbReference type="NCBI Taxonomy" id="2859783"/>
    <lineage>
        <taxon>Bacteria</taxon>
        <taxon>Pseudomonadati</taxon>
        <taxon>Pseudomonadota</taxon>
        <taxon>Alphaproteobacteria</taxon>
        <taxon>Rhodobacterales</taxon>
        <taxon>Roseobacteraceae</taxon>
        <taxon>Roseobacter</taxon>
    </lineage>
</organism>
<dbReference type="PANTHER" id="PTHR12137">
    <property type="entry name" value="CARBOHYDRATE SULFOTRANSFERASE"/>
    <property type="match status" value="1"/>
</dbReference>
<evidence type="ECO:0000256" key="7">
    <source>
        <dbReference type="ARBA" id="ARBA00023180"/>
    </source>
</evidence>
<keyword evidence="4" id="KW-1133">Transmembrane helix</keyword>
<dbReference type="InterPro" id="IPR018011">
    <property type="entry name" value="Carb_sulfotrans_8-10"/>
</dbReference>
<protein>
    <submittedName>
        <fullName evidence="8">Sulfotransferase family protein</fullName>
    </submittedName>
</protein>
<dbReference type="Proteomes" id="UP001138661">
    <property type="component" value="Unassembled WGS sequence"/>
</dbReference>
<dbReference type="RefSeq" id="WP_219507975.1">
    <property type="nucleotide sequence ID" value="NZ_JAHXDN010000011.1"/>
</dbReference>
<proteinExistence type="predicted"/>
<dbReference type="InterPro" id="IPR005331">
    <property type="entry name" value="Sulfotransferase"/>
</dbReference>
<evidence type="ECO:0000256" key="5">
    <source>
        <dbReference type="ARBA" id="ARBA00023034"/>
    </source>
</evidence>
<evidence type="ECO:0000256" key="3">
    <source>
        <dbReference type="ARBA" id="ARBA00022692"/>
    </source>
</evidence>